<evidence type="ECO:0000256" key="1">
    <source>
        <dbReference type="ARBA" id="ARBA00009437"/>
    </source>
</evidence>
<evidence type="ECO:0000313" key="7">
    <source>
        <dbReference type="Proteomes" id="UP000295301"/>
    </source>
</evidence>
<keyword evidence="4" id="KW-0804">Transcription</keyword>
<sequence>MDWDDLKTVLALVRAGSLAGAGNALGVNYTTVARRIQRAEAAIGIKLFERLADGYRATETGRMVADHAAAMEVEQDAMLRLLQGQDQTLSGALVITAPQLLIGPYLGPVLDLFSRRHPQVRPWVRASNDLLDLRRREADLAIRISRAPGDTLTGLRLCAQNTAAFASPDVARRIADDPEAAIDWIVYHQTPEVPAAALAARPNARVRMVFDDMVAMVGAAQAGLGVVRMPMFLGRSTPGLVQVPAMPPQPYADIWVVAHPDVWPGAKPKAFRDLLVPHFRARWRDFVATPGPG</sequence>
<dbReference type="PROSITE" id="PS50931">
    <property type="entry name" value="HTH_LYSR"/>
    <property type="match status" value="1"/>
</dbReference>
<dbReference type="InterPro" id="IPR036388">
    <property type="entry name" value="WH-like_DNA-bd_sf"/>
</dbReference>
<dbReference type="InterPro" id="IPR058163">
    <property type="entry name" value="LysR-type_TF_proteobact-type"/>
</dbReference>
<keyword evidence="7" id="KW-1185">Reference proteome</keyword>
<name>A0A4R5V3P0_9RHOB</name>
<dbReference type="OrthoDB" id="9796526at2"/>
<dbReference type="SUPFAM" id="SSF53850">
    <property type="entry name" value="Periplasmic binding protein-like II"/>
    <property type="match status" value="1"/>
</dbReference>
<dbReference type="Proteomes" id="UP000295301">
    <property type="component" value="Unassembled WGS sequence"/>
</dbReference>
<dbReference type="EMBL" id="SMUV01000067">
    <property type="protein sequence ID" value="TDK46311.1"/>
    <property type="molecule type" value="Genomic_DNA"/>
</dbReference>
<evidence type="ECO:0000256" key="2">
    <source>
        <dbReference type="ARBA" id="ARBA00023015"/>
    </source>
</evidence>
<evidence type="ECO:0000256" key="4">
    <source>
        <dbReference type="ARBA" id="ARBA00023163"/>
    </source>
</evidence>
<dbReference type="GO" id="GO:0003700">
    <property type="term" value="F:DNA-binding transcription factor activity"/>
    <property type="evidence" value="ECO:0007669"/>
    <property type="project" value="InterPro"/>
</dbReference>
<dbReference type="PANTHER" id="PTHR30537:SF3">
    <property type="entry name" value="TRANSCRIPTIONAL REGULATORY PROTEIN"/>
    <property type="match status" value="1"/>
</dbReference>
<dbReference type="GO" id="GO:0006351">
    <property type="term" value="P:DNA-templated transcription"/>
    <property type="evidence" value="ECO:0007669"/>
    <property type="project" value="TreeGrafter"/>
</dbReference>
<dbReference type="InterPro" id="IPR005119">
    <property type="entry name" value="LysR_subst-bd"/>
</dbReference>
<comment type="similarity">
    <text evidence="1">Belongs to the LysR transcriptional regulatory family.</text>
</comment>
<evidence type="ECO:0000313" key="6">
    <source>
        <dbReference type="EMBL" id="TDK46311.1"/>
    </source>
</evidence>
<evidence type="ECO:0000256" key="3">
    <source>
        <dbReference type="ARBA" id="ARBA00023125"/>
    </source>
</evidence>
<dbReference type="SUPFAM" id="SSF46785">
    <property type="entry name" value="Winged helix' DNA-binding domain"/>
    <property type="match status" value="1"/>
</dbReference>
<dbReference type="InterPro" id="IPR036390">
    <property type="entry name" value="WH_DNA-bd_sf"/>
</dbReference>
<evidence type="ECO:0000259" key="5">
    <source>
        <dbReference type="PROSITE" id="PS50931"/>
    </source>
</evidence>
<dbReference type="Gene3D" id="3.40.190.290">
    <property type="match status" value="1"/>
</dbReference>
<dbReference type="GO" id="GO:0043565">
    <property type="term" value="F:sequence-specific DNA binding"/>
    <property type="evidence" value="ECO:0007669"/>
    <property type="project" value="TreeGrafter"/>
</dbReference>
<comment type="caution">
    <text evidence="6">The sequence shown here is derived from an EMBL/GenBank/DDBJ whole genome shotgun (WGS) entry which is preliminary data.</text>
</comment>
<dbReference type="PANTHER" id="PTHR30537">
    <property type="entry name" value="HTH-TYPE TRANSCRIPTIONAL REGULATOR"/>
    <property type="match status" value="1"/>
</dbReference>
<accession>A0A4R5V3P0</accession>
<reference evidence="6 7" key="1">
    <citation type="submission" date="2019-03" db="EMBL/GenBank/DDBJ databases">
        <title>Ruegeria lutea sp. nov., a novel strain, isolated from marine sediment, the Masan Bay, South Korea.</title>
        <authorList>
            <person name="Kim J."/>
            <person name="Kim D.-Y."/>
            <person name="Lee S.-S."/>
        </authorList>
    </citation>
    <scope>NUCLEOTIDE SEQUENCE [LARGE SCALE GENOMIC DNA]</scope>
    <source>
        <strain evidence="6 7">318-1</strain>
    </source>
</reference>
<keyword evidence="3" id="KW-0238">DNA-binding</keyword>
<feature type="domain" description="HTH lysR-type" evidence="5">
    <location>
        <begin position="1"/>
        <end position="58"/>
    </location>
</feature>
<keyword evidence="2" id="KW-0805">Transcription regulation</keyword>
<dbReference type="Gene3D" id="1.10.10.10">
    <property type="entry name" value="Winged helix-like DNA-binding domain superfamily/Winged helix DNA-binding domain"/>
    <property type="match status" value="1"/>
</dbReference>
<dbReference type="InterPro" id="IPR000847">
    <property type="entry name" value="LysR_HTH_N"/>
</dbReference>
<dbReference type="AlphaFoldDB" id="A0A4R5V3P0"/>
<protein>
    <submittedName>
        <fullName evidence="6">LysR family transcriptional regulator</fullName>
    </submittedName>
</protein>
<organism evidence="6 7">
    <name type="scientific">Antarcticimicrobium luteum</name>
    <dbReference type="NCBI Taxonomy" id="2547397"/>
    <lineage>
        <taxon>Bacteria</taxon>
        <taxon>Pseudomonadati</taxon>
        <taxon>Pseudomonadota</taxon>
        <taxon>Alphaproteobacteria</taxon>
        <taxon>Rhodobacterales</taxon>
        <taxon>Paracoccaceae</taxon>
        <taxon>Antarcticimicrobium</taxon>
    </lineage>
</organism>
<dbReference type="Pfam" id="PF00126">
    <property type="entry name" value="HTH_1"/>
    <property type="match status" value="1"/>
</dbReference>
<proteinExistence type="inferred from homology"/>
<gene>
    <name evidence="6" type="ORF">E1832_12925</name>
</gene>
<dbReference type="Pfam" id="PF03466">
    <property type="entry name" value="LysR_substrate"/>
    <property type="match status" value="1"/>
</dbReference>